<accession>A0ABQ5MQ26</accession>
<comment type="caution">
    <text evidence="1">The sequence shown here is derived from an EMBL/GenBank/DDBJ whole genome shotgun (WGS) entry which is preliminary data.</text>
</comment>
<dbReference type="RefSeq" id="WP_264794253.1">
    <property type="nucleotide sequence ID" value="NZ_BRVS01000002.1"/>
</dbReference>
<dbReference type="Proteomes" id="UP001209654">
    <property type="component" value="Unassembled WGS sequence"/>
</dbReference>
<keyword evidence="2" id="KW-1185">Reference proteome</keyword>
<name>A0ABQ5MQ26_9MICC</name>
<sequence length="53" mass="5746">MNKSLSVAIYDTKENLAAAKEAAGRLRSEASSSLTLEIVDVEEYEVVTSARND</sequence>
<proteinExistence type="predicted"/>
<evidence type="ECO:0000313" key="2">
    <source>
        <dbReference type="Proteomes" id="UP001209654"/>
    </source>
</evidence>
<evidence type="ECO:0000313" key="1">
    <source>
        <dbReference type="EMBL" id="GLB66078.1"/>
    </source>
</evidence>
<protein>
    <submittedName>
        <fullName evidence="1">Uncharacterized protein</fullName>
    </submittedName>
</protein>
<reference evidence="1 2" key="1">
    <citation type="journal article" date="2023" name="Int. J. Syst. Evol. Microbiol.">
        <title>Arthrobacter mangrovi sp. nov., an actinobacterium isolated from the rhizosphere of a mangrove.</title>
        <authorList>
            <person name="Hamada M."/>
            <person name="Saitou S."/>
            <person name="Enomoto N."/>
            <person name="Nanri K."/>
            <person name="Hidaka K."/>
            <person name="Miura T."/>
            <person name="Tamura T."/>
        </authorList>
    </citation>
    <scope>NUCLEOTIDE SEQUENCE [LARGE SCALE GENOMIC DNA]</scope>
    <source>
        <strain evidence="1 2">NBRC 112813</strain>
    </source>
</reference>
<gene>
    <name evidence="1" type="ORF">AHIS1636_05170</name>
</gene>
<dbReference type="EMBL" id="BRVS01000002">
    <property type="protein sequence ID" value="GLB66078.1"/>
    <property type="molecule type" value="Genomic_DNA"/>
</dbReference>
<organism evidence="1 2">
    <name type="scientific">Arthrobacter mangrovi</name>
    <dbReference type="NCBI Taxonomy" id="2966350"/>
    <lineage>
        <taxon>Bacteria</taxon>
        <taxon>Bacillati</taxon>
        <taxon>Actinomycetota</taxon>
        <taxon>Actinomycetes</taxon>
        <taxon>Micrococcales</taxon>
        <taxon>Micrococcaceae</taxon>
        <taxon>Arthrobacter</taxon>
    </lineage>
</organism>